<keyword evidence="6" id="KW-1185">Reference proteome</keyword>
<dbReference type="Proteomes" id="UP001412067">
    <property type="component" value="Unassembled WGS sequence"/>
</dbReference>
<protein>
    <submittedName>
        <fullName evidence="5">Alcohol dehydrogenase-like 1</fullName>
    </submittedName>
</protein>
<keyword evidence="2" id="KW-0862">Zinc</keyword>
<dbReference type="PANTHER" id="PTHR43880:SF10">
    <property type="entry name" value="ALCOHOL DEHYDROGENASE-LIKE 2"/>
    <property type="match status" value="1"/>
</dbReference>
<comment type="catalytic activity">
    <reaction evidence="3">
        <text>a primary alcohol + NAD(+) = an aldehyde + NADH + H(+)</text>
        <dbReference type="Rhea" id="RHEA:10736"/>
        <dbReference type="ChEBI" id="CHEBI:15378"/>
        <dbReference type="ChEBI" id="CHEBI:15734"/>
        <dbReference type="ChEBI" id="CHEBI:17478"/>
        <dbReference type="ChEBI" id="CHEBI:57540"/>
        <dbReference type="ChEBI" id="CHEBI:57945"/>
        <dbReference type="EC" id="1.1.1.1"/>
    </reaction>
</comment>
<reference evidence="5 6" key="1">
    <citation type="journal article" date="2022" name="Nat. Plants">
        <title>Genomes of leafy and leafless Platanthera orchids illuminate the evolution of mycoheterotrophy.</title>
        <authorList>
            <person name="Li M.H."/>
            <person name="Liu K.W."/>
            <person name="Li Z."/>
            <person name="Lu H.C."/>
            <person name="Ye Q.L."/>
            <person name="Zhang D."/>
            <person name="Wang J.Y."/>
            <person name="Li Y.F."/>
            <person name="Zhong Z.M."/>
            <person name="Liu X."/>
            <person name="Yu X."/>
            <person name="Liu D.K."/>
            <person name="Tu X.D."/>
            <person name="Liu B."/>
            <person name="Hao Y."/>
            <person name="Liao X.Y."/>
            <person name="Jiang Y.T."/>
            <person name="Sun W.H."/>
            <person name="Chen J."/>
            <person name="Chen Y.Q."/>
            <person name="Ai Y."/>
            <person name="Zhai J.W."/>
            <person name="Wu S.S."/>
            <person name="Zhou Z."/>
            <person name="Hsiao Y.Y."/>
            <person name="Wu W.L."/>
            <person name="Chen Y.Y."/>
            <person name="Lin Y.F."/>
            <person name="Hsu J.L."/>
            <person name="Li C.Y."/>
            <person name="Wang Z.W."/>
            <person name="Zhao X."/>
            <person name="Zhong W.Y."/>
            <person name="Ma X.K."/>
            <person name="Ma L."/>
            <person name="Huang J."/>
            <person name="Chen G.Z."/>
            <person name="Huang M.Z."/>
            <person name="Huang L."/>
            <person name="Peng D.H."/>
            <person name="Luo Y.B."/>
            <person name="Zou S.Q."/>
            <person name="Chen S.P."/>
            <person name="Lan S."/>
            <person name="Tsai W.C."/>
            <person name="Van de Peer Y."/>
            <person name="Liu Z.J."/>
        </authorList>
    </citation>
    <scope>NUCLEOTIDE SEQUENCE [LARGE SCALE GENOMIC DNA]</scope>
    <source>
        <strain evidence="5">Lor288</strain>
    </source>
</reference>
<evidence type="ECO:0000256" key="1">
    <source>
        <dbReference type="ARBA" id="ARBA00022723"/>
    </source>
</evidence>
<keyword evidence="4" id="KW-0472">Membrane</keyword>
<evidence type="ECO:0000256" key="2">
    <source>
        <dbReference type="ARBA" id="ARBA00022833"/>
    </source>
</evidence>
<dbReference type="Gene3D" id="3.90.180.10">
    <property type="entry name" value="Medium-chain alcohol dehydrogenases, catalytic domain"/>
    <property type="match status" value="1"/>
</dbReference>
<proteinExistence type="predicted"/>
<feature type="transmembrane region" description="Helical" evidence="4">
    <location>
        <begin position="111"/>
        <end position="137"/>
    </location>
</feature>
<keyword evidence="4" id="KW-0812">Transmembrane</keyword>
<dbReference type="EMBL" id="JBBWWR010000001">
    <property type="protein sequence ID" value="KAK8970628.1"/>
    <property type="molecule type" value="Genomic_DNA"/>
</dbReference>
<accession>A0ABR2N3T2</accession>
<sequence length="204" mass="22335">MERSNKVETARSASTTLVPSHKGCGKTIILGVEMHGKAISIDSTAILKGRCIMGSLFGGIKAKTDIPILVKRYLNKRLTYLTGRSTFYLVGVMLCFTSPESSASSSLRNLYLPHFFFNLYHCTITIFSLVASLLSIFDSPQFRAVSAMLFTSVQPSFVKGHGQRSAINKVKDSLQSVAAHSFGGDTRYLVEIDPEVGGCAHYRK</sequence>
<feature type="transmembrane region" description="Helical" evidence="4">
    <location>
        <begin position="78"/>
        <end position="99"/>
    </location>
</feature>
<keyword evidence="1" id="KW-0479">Metal-binding</keyword>
<dbReference type="Gene3D" id="3.40.50.720">
    <property type="entry name" value="NAD(P)-binding Rossmann-like Domain"/>
    <property type="match status" value="1"/>
</dbReference>
<name>A0ABR2N3T2_9ASPA</name>
<comment type="caution">
    <text evidence="5">The sequence shown here is derived from an EMBL/GenBank/DDBJ whole genome shotgun (WGS) entry which is preliminary data.</text>
</comment>
<dbReference type="PANTHER" id="PTHR43880">
    <property type="entry name" value="ALCOHOL DEHYDROGENASE"/>
    <property type="match status" value="1"/>
</dbReference>
<evidence type="ECO:0000256" key="3">
    <source>
        <dbReference type="ARBA" id="ARBA00049243"/>
    </source>
</evidence>
<evidence type="ECO:0000313" key="6">
    <source>
        <dbReference type="Proteomes" id="UP001412067"/>
    </source>
</evidence>
<keyword evidence="4" id="KW-1133">Transmembrane helix</keyword>
<evidence type="ECO:0000313" key="5">
    <source>
        <dbReference type="EMBL" id="KAK8970628.1"/>
    </source>
</evidence>
<evidence type="ECO:0000256" key="4">
    <source>
        <dbReference type="SAM" id="Phobius"/>
    </source>
</evidence>
<organism evidence="5 6">
    <name type="scientific">Platanthera guangdongensis</name>
    <dbReference type="NCBI Taxonomy" id="2320717"/>
    <lineage>
        <taxon>Eukaryota</taxon>
        <taxon>Viridiplantae</taxon>
        <taxon>Streptophyta</taxon>
        <taxon>Embryophyta</taxon>
        <taxon>Tracheophyta</taxon>
        <taxon>Spermatophyta</taxon>
        <taxon>Magnoliopsida</taxon>
        <taxon>Liliopsida</taxon>
        <taxon>Asparagales</taxon>
        <taxon>Orchidaceae</taxon>
        <taxon>Orchidoideae</taxon>
        <taxon>Orchideae</taxon>
        <taxon>Orchidinae</taxon>
        <taxon>Platanthera</taxon>
    </lineage>
</organism>
<gene>
    <name evidence="5" type="ORF">KSP40_PGU014645</name>
</gene>